<evidence type="ECO:0000313" key="2">
    <source>
        <dbReference type="Proteomes" id="UP000429232"/>
    </source>
</evidence>
<dbReference type="KEGG" id="mgik:GO620_002560"/>
<dbReference type="EMBL" id="CP066775">
    <property type="protein sequence ID" value="QQL50357.1"/>
    <property type="molecule type" value="Genomic_DNA"/>
</dbReference>
<dbReference type="RefSeq" id="WP_198173462.1">
    <property type="nucleotide sequence ID" value="NZ_CP066775.1"/>
</dbReference>
<dbReference type="Proteomes" id="UP000429232">
    <property type="component" value="Chromosome"/>
</dbReference>
<protein>
    <recommendedName>
        <fullName evidence="3">Acetyltransferase (GNAT) family protein</fullName>
    </recommendedName>
</protein>
<dbReference type="AlphaFoldDB" id="A0A7T7FBJ9"/>
<gene>
    <name evidence="1" type="ORF">GO620_002560</name>
</gene>
<dbReference type="InterPro" id="IPR016181">
    <property type="entry name" value="Acyl_CoA_acyltransferase"/>
</dbReference>
<accession>A0A7T7FBJ9</accession>
<keyword evidence="2" id="KW-1185">Reference proteome</keyword>
<evidence type="ECO:0008006" key="3">
    <source>
        <dbReference type="Google" id="ProtNLM"/>
    </source>
</evidence>
<reference evidence="1 2" key="1">
    <citation type="submission" date="2020-12" db="EMBL/GenBank/DDBJ databases">
        <title>HMF7856_wgs.fasta genome submission.</title>
        <authorList>
            <person name="Kang H."/>
            <person name="Kim H."/>
            <person name="Joh K."/>
        </authorList>
    </citation>
    <scope>NUCLEOTIDE SEQUENCE [LARGE SCALE GENOMIC DNA]</scope>
    <source>
        <strain evidence="1 2">HMF7856</strain>
    </source>
</reference>
<evidence type="ECO:0000313" key="1">
    <source>
        <dbReference type="EMBL" id="QQL50357.1"/>
    </source>
</evidence>
<dbReference type="SUPFAM" id="SSF55729">
    <property type="entry name" value="Acyl-CoA N-acyltransferases (Nat)"/>
    <property type="match status" value="1"/>
</dbReference>
<sequence>MAELLLEADNYCRQRKLKAIEITVITSRHELIDWYKRRGFYDTGEKRAFPIHPKFGVAKQPFDLTVMNKDVF</sequence>
<name>A0A7T7FBJ9_9SPHI</name>
<dbReference type="Gene3D" id="3.40.630.30">
    <property type="match status" value="1"/>
</dbReference>
<organism evidence="1 2">
    <name type="scientific">Mucilaginibacter ginkgonis</name>
    <dbReference type="NCBI Taxonomy" id="2682091"/>
    <lineage>
        <taxon>Bacteria</taxon>
        <taxon>Pseudomonadati</taxon>
        <taxon>Bacteroidota</taxon>
        <taxon>Sphingobacteriia</taxon>
        <taxon>Sphingobacteriales</taxon>
        <taxon>Sphingobacteriaceae</taxon>
        <taxon>Mucilaginibacter</taxon>
    </lineage>
</organism>
<proteinExistence type="predicted"/>